<name>A0A1E1JZR0_9HELO</name>
<dbReference type="AlphaFoldDB" id="A0A1E1JZR0"/>
<dbReference type="STRING" id="914237.A0A1E1JZR0"/>
<gene>
    <name evidence="2" type="ORF">RCO7_07115</name>
</gene>
<organism evidence="2 3">
    <name type="scientific">Rhynchosporium graminicola</name>
    <dbReference type="NCBI Taxonomy" id="2792576"/>
    <lineage>
        <taxon>Eukaryota</taxon>
        <taxon>Fungi</taxon>
        <taxon>Dikarya</taxon>
        <taxon>Ascomycota</taxon>
        <taxon>Pezizomycotina</taxon>
        <taxon>Leotiomycetes</taxon>
        <taxon>Helotiales</taxon>
        <taxon>Ploettnerulaceae</taxon>
        <taxon>Rhynchosporium</taxon>
    </lineage>
</organism>
<feature type="region of interest" description="Disordered" evidence="1">
    <location>
        <begin position="206"/>
        <end position="225"/>
    </location>
</feature>
<reference evidence="3" key="1">
    <citation type="submission" date="2016-03" db="EMBL/GenBank/DDBJ databases">
        <authorList>
            <person name="Ploux O."/>
        </authorList>
    </citation>
    <scope>NUCLEOTIDE SEQUENCE [LARGE SCALE GENOMIC DNA]</scope>
    <source>
        <strain evidence="3">UK7</strain>
    </source>
</reference>
<feature type="compositionally biased region" description="Basic and acidic residues" evidence="1">
    <location>
        <begin position="71"/>
        <end position="82"/>
    </location>
</feature>
<accession>A0A1E1JZR0</accession>
<sequence>MQQTQQSYLNDSWIRHPTSYCLNCPAQQIFDGEEKLLWHALSCHTEKLPTEDDEALENFKRSFIAGSKCPSENHSHPRRPNDNDANSAQPESWPVKNKRPLSFQSFDTPRGSFASNENLKIPTATRSDDITIQDLFDNADNAQSNQRPSHVRSLMNRLTALLYRSIEPDTVLQPSPSEETRWDYANGGRHRPWTADVFLEYSQARDRVHDKKRRSQSYTRRPENRRQVLPIKIGNQTYLACPDSGSGKNMTSPAFVAEKKLKMREGPKDNKPFELGSGKVVWSIGKVFIPVNIPGCLLRRKKQPFYVLRNCPVPLVTGMPFLEEIEVLTKNQNLLKDCPPEISEISTLLWIGSPRNRLKCTMNGHGLDWRNPVTVAVEPVPIDIGTLPVNLEQHNRKIQPETPIEAGDGVGIAFHVLPGLPADVAFGRDLLEKTDAFNLCPDLTSTPGSSNNILSDKFISL</sequence>
<feature type="region of interest" description="Disordered" evidence="1">
    <location>
        <begin position="67"/>
        <end position="120"/>
    </location>
</feature>
<feature type="compositionally biased region" description="Polar residues" evidence="1">
    <location>
        <begin position="102"/>
        <end position="118"/>
    </location>
</feature>
<evidence type="ECO:0000313" key="3">
    <source>
        <dbReference type="Proteomes" id="UP000178129"/>
    </source>
</evidence>
<dbReference type="InParanoid" id="A0A1E1JZR0"/>
<evidence type="ECO:0000256" key="1">
    <source>
        <dbReference type="SAM" id="MobiDB-lite"/>
    </source>
</evidence>
<protein>
    <submittedName>
        <fullName evidence="2">Uncharacterized protein</fullName>
    </submittedName>
</protein>
<proteinExistence type="predicted"/>
<dbReference type="CDD" id="cd00303">
    <property type="entry name" value="retropepsin_like"/>
    <property type="match status" value="1"/>
</dbReference>
<dbReference type="InterPro" id="IPR021109">
    <property type="entry name" value="Peptidase_aspartic_dom_sf"/>
</dbReference>
<keyword evidence="3" id="KW-1185">Reference proteome</keyword>
<evidence type="ECO:0000313" key="2">
    <source>
        <dbReference type="EMBL" id="CZS91375.1"/>
    </source>
</evidence>
<comment type="caution">
    <text evidence="2">The sequence shown here is derived from an EMBL/GenBank/DDBJ whole genome shotgun (WGS) entry which is preliminary data.</text>
</comment>
<dbReference type="EMBL" id="FJUW01000004">
    <property type="protein sequence ID" value="CZS91375.1"/>
    <property type="molecule type" value="Genomic_DNA"/>
</dbReference>
<dbReference type="Gene3D" id="2.40.70.10">
    <property type="entry name" value="Acid Proteases"/>
    <property type="match status" value="1"/>
</dbReference>
<dbReference type="Proteomes" id="UP000178129">
    <property type="component" value="Unassembled WGS sequence"/>
</dbReference>